<dbReference type="InterPro" id="IPR001128">
    <property type="entry name" value="Cyt_P450"/>
</dbReference>
<dbReference type="VEuPathDB" id="VectorBase:AGAMI1_004131"/>
<reference evidence="14" key="4">
    <citation type="journal article" date="2007" name="Genome Biol.">
        <title>Update of the Anopheles gambiae PEST genome assembly.</title>
        <authorList>
            <person name="Sharakhova M.V."/>
            <person name="Hammond M.P."/>
            <person name="Lobo N.F."/>
            <person name="Krzywinski J."/>
            <person name="Unger M.F."/>
            <person name="Hillenmeyer M.E."/>
            <person name="Bruggner R.V."/>
            <person name="Birney E."/>
            <person name="Collins F.H."/>
        </authorList>
    </citation>
    <scope>NUCLEOTIDE SEQUENCE</scope>
    <source>
        <strain evidence="14">PEST</strain>
    </source>
</reference>
<accession>Q7PKF0</accession>
<keyword evidence="10" id="KW-0560">Oxidoreductase</keyword>
<evidence type="ECO:0000256" key="4">
    <source>
        <dbReference type="ARBA" id="ARBA00004406"/>
    </source>
</evidence>
<dbReference type="SUPFAM" id="SSF48264">
    <property type="entry name" value="Cytochrome P450"/>
    <property type="match status" value="1"/>
</dbReference>
<evidence type="ECO:0000256" key="3">
    <source>
        <dbReference type="ARBA" id="ARBA00004174"/>
    </source>
</evidence>
<evidence type="ECO:0000256" key="12">
    <source>
        <dbReference type="ARBA" id="ARBA00023033"/>
    </source>
</evidence>
<dbReference type="Pfam" id="PF00067">
    <property type="entry name" value="p450"/>
    <property type="match status" value="1"/>
</dbReference>
<reference evidence="14" key="2">
    <citation type="submission" date="2002-03" db="EMBL/GenBank/DDBJ databases">
        <authorList>
            <consortium name="The Anopheles Genome Sequencing Consortium"/>
        </authorList>
    </citation>
    <scope>NUCLEOTIDE SEQUENCE</scope>
    <source>
        <strain evidence="14">PEST</strain>
    </source>
</reference>
<comment type="function">
    <text evidence="2">May be involved in the metabolism of insect hormones and in the breakdown of synthetic insecticides.</text>
</comment>
<comment type="subcellular location">
    <subcellularLocation>
        <location evidence="4">Endoplasmic reticulum membrane</location>
        <topology evidence="4">Peripheral membrane protein</topology>
    </subcellularLocation>
    <subcellularLocation>
        <location evidence="3">Microsome membrane</location>
        <topology evidence="3">Peripheral membrane protein</topology>
    </subcellularLocation>
</comment>
<dbReference type="GO" id="GO:0016705">
    <property type="term" value="F:oxidoreductase activity, acting on paired donors, with incorporation or reduction of molecular oxygen"/>
    <property type="evidence" value="ECO:0007669"/>
    <property type="project" value="InterPro"/>
</dbReference>
<keyword evidence="12" id="KW-0503">Monooxygenase</keyword>
<evidence type="ECO:0000256" key="8">
    <source>
        <dbReference type="ARBA" id="ARBA00022824"/>
    </source>
</evidence>
<dbReference type="InterPro" id="IPR050476">
    <property type="entry name" value="Insect_CytP450_Detox"/>
</dbReference>
<evidence type="ECO:0000256" key="10">
    <source>
        <dbReference type="ARBA" id="ARBA00023002"/>
    </source>
</evidence>
<evidence type="ECO:0000256" key="9">
    <source>
        <dbReference type="ARBA" id="ARBA00022848"/>
    </source>
</evidence>
<reference evidence="14" key="3">
    <citation type="journal article" date="2004" name="Trends Parasitol.">
        <title>The Anopheles gambiae genome: an update.</title>
        <authorList>
            <person name="Mongin E."/>
            <person name="Louis C."/>
            <person name="Holt R.A."/>
            <person name="Birney E."/>
            <person name="Collins F.H."/>
        </authorList>
    </citation>
    <scope>NUCLEOTIDE SEQUENCE</scope>
    <source>
        <strain evidence="14">PEST</strain>
    </source>
</reference>
<evidence type="ECO:0000313" key="14">
    <source>
        <dbReference type="EMBL" id="EAA43284.4"/>
    </source>
</evidence>
<dbReference type="AlphaFoldDB" id="Q7PKF0"/>
<dbReference type="PANTHER" id="PTHR24292">
    <property type="entry name" value="CYTOCHROME P450"/>
    <property type="match status" value="1"/>
</dbReference>
<evidence type="ECO:0000256" key="6">
    <source>
        <dbReference type="ARBA" id="ARBA00022617"/>
    </source>
</evidence>
<sequence length="272" mass="31039">MRATLSPAFTGSKMRLMFALIADCGKSMVEHFREEDKKARAAGGTGYQLEMKDVMTRFANDVIGTAAFGIKVDSFRDPTNVFISMARSVTNQESLVKVLKMIGYTFAPKLMTRLNIDFLTPEEDQFFRNTILETMRTRQEKGIFRPDMIELLMQAKKGSLKHQQAEEPRTDSETGEGFATVEESHVGRRAHDRVWTDTELIAQAFIFFFAGFETISWTISFALYELAVNEDIQARLYEEVRDAEQSLEEGKTLTYEQLQSLPYLDMVVSETL</sequence>
<reference evidence="14" key="1">
    <citation type="journal article" date="2002" name="Science">
        <title>The genome sequence of the malaria mosquito Anopheles gambiae.</title>
        <authorList>
            <person name="Holt R.A."/>
            <person name="Subramanian G.M."/>
            <person name="Halpern A."/>
            <person name="Sutton G.G."/>
            <person name="Charlab R."/>
            <person name="Nusskern D.R."/>
            <person name="Wincker P."/>
            <person name="Clark A.G."/>
            <person name="Ribeiro J.M."/>
            <person name="Wides R."/>
            <person name="Salzberg S.L."/>
            <person name="Loftus B."/>
            <person name="Yandell M."/>
            <person name="Majoros W.H."/>
            <person name="Rusch D.B."/>
            <person name="Lai Z."/>
            <person name="Kraft C.L."/>
            <person name="Abril J.F."/>
            <person name="Anthouard V."/>
            <person name="Arensburger P."/>
            <person name="Atkinson P.W."/>
            <person name="Baden H."/>
            <person name="de Berardinis V."/>
            <person name="Baldwin D."/>
            <person name="Benes V."/>
            <person name="Biedler J."/>
            <person name="Blass C."/>
            <person name="Bolanos R."/>
            <person name="Boscus D."/>
            <person name="Barnstead M."/>
            <person name="Cai S."/>
            <person name="Center A."/>
            <person name="Chaturverdi K."/>
            <person name="Christophides G.K."/>
            <person name="Chrystal M.A."/>
            <person name="Clamp M."/>
            <person name="Cravchik A."/>
            <person name="Curwen V."/>
            <person name="Dana A."/>
            <person name="Delcher A."/>
            <person name="Dew I."/>
            <person name="Evans C.A."/>
            <person name="Flanigan M."/>
            <person name="Grundschober-Freimoser A."/>
            <person name="Friedli L."/>
            <person name="Gu Z."/>
            <person name="Guan P."/>
            <person name="Guigo R."/>
            <person name="Hillenmeyer M.E."/>
            <person name="Hladun S.L."/>
            <person name="Hogan J.R."/>
            <person name="Hong Y.S."/>
            <person name="Hoover J."/>
            <person name="Jaillon O."/>
            <person name="Ke Z."/>
            <person name="Kodira C."/>
            <person name="Kokoza E."/>
            <person name="Koutsos A."/>
            <person name="Letunic I."/>
            <person name="Levitsky A."/>
            <person name="Liang Y."/>
            <person name="Lin J.J."/>
            <person name="Lobo N.F."/>
            <person name="Lopez J.R."/>
            <person name="Malek J.A."/>
            <person name="McIntosh T.C."/>
            <person name="Meister S."/>
            <person name="Miller J."/>
            <person name="Mobarry C."/>
            <person name="Mongin E."/>
            <person name="Murphy S.D."/>
            <person name="O'Brochta D.A."/>
            <person name="Pfannkoch C."/>
            <person name="Qi R."/>
            <person name="Regier M.A."/>
            <person name="Remington K."/>
            <person name="Shao H."/>
            <person name="Sharakhova M.V."/>
            <person name="Sitter C.D."/>
            <person name="Shetty J."/>
            <person name="Smith T.J."/>
            <person name="Strong R."/>
            <person name="Sun J."/>
            <person name="Thomasova D."/>
            <person name="Ton L.Q."/>
            <person name="Topalis P."/>
            <person name="Tu Z."/>
            <person name="Unger M.F."/>
            <person name="Walenz B."/>
            <person name="Wang A."/>
            <person name="Wang J."/>
            <person name="Wang M."/>
            <person name="Wang X."/>
            <person name="Woodford K.J."/>
            <person name="Wortman J.R."/>
            <person name="Wu M."/>
            <person name="Yao A."/>
            <person name="Zdobnov E.M."/>
            <person name="Zhang H."/>
            <person name="Zhao Q."/>
            <person name="Zhao S."/>
            <person name="Zhu S.C."/>
            <person name="Zhimulev I."/>
            <person name="Coluzzi M."/>
            <person name="della Torre A."/>
            <person name="Roth C.W."/>
            <person name="Louis C."/>
            <person name="Kalush F."/>
            <person name="Mural R.J."/>
            <person name="Myers E.W."/>
            <person name="Adams M.D."/>
            <person name="Smith H.O."/>
            <person name="Broder S."/>
            <person name="Gardner M.J."/>
            <person name="Fraser C.M."/>
            <person name="Birney E."/>
            <person name="Bork P."/>
            <person name="Brey P.T."/>
            <person name="Venter J.C."/>
            <person name="Weissenbach J."/>
            <person name="Kafatos F.C."/>
            <person name="Collins F.H."/>
            <person name="Hoffman S.L."/>
        </authorList>
    </citation>
    <scope>NUCLEOTIDE SEQUENCE [LARGE SCALE GENOMIC DNA]</scope>
    <source>
        <strain evidence="14">PEST</strain>
    </source>
</reference>
<keyword evidence="9" id="KW-0492">Microsome</keyword>
<reference evidence="14" key="5">
    <citation type="submission" date="2011-05" db="EMBL/GenBank/DDBJ databases">
        <authorList>
            <consortium name="VectorBase"/>
        </authorList>
    </citation>
    <scope>NUCLEOTIDE SEQUENCE</scope>
    <source>
        <strain evidence="14">PEST</strain>
    </source>
</reference>
<dbReference type="GO" id="GO:0005789">
    <property type="term" value="C:endoplasmic reticulum membrane"/>
    <property type="evidence" value="ECO:0007669"/>
    <property type="project" value="UniProtKB-SubCell"/>
</dbReference>
<dbReference type="KEGG" id="aga:1280399"/>
<feature type="non-terminal residue" evidence="14">
    <location>
        <position position="272"/>
    </location>
</feature>
<protein>
    <submittedName>
        <fullName evidence="14">AGAP012291-PA</fullName>
    </submittedName>
</protein>
<dbReference type="eggNOG" id="KOG0158">
    <property type="taxonomic scope" value="Eukaryota"/>
</dbReference>
<proteinExistence type="inferred from homology"/>
<keyword evidence="11" id="KW-0408">Iron</keyword>
<dbReference type="GO" id="GO:0004497">
    <property type="term" value="F:monooxygenase activity"/>
    <property type="evidence" value="ECO:0007669"/>
    <property type="project" value="UniProtKB-KW"/>
</dbReference>
<evidence type="ECO:0000256" key="13">
    <source>
        <dbReference type="ARBA" id="ARBA00023136"/>
    </source>
</evidence>
<comment type="similarity">
    <text evidence="5">Belongs to the cytochrome P450 family.</text>
</comment>
<keyword evidence="8" id="KW-0256">Endoplasmic reticulum</keyword>
<dbReference type="InParanoid" id="Q7PKF0"/>
<dbReference type="PaxDb" id="7165-AGAP012291-PA"/>
<keyword evidence="7" id="KW-0479">Metal-binding</keyword>
<dbReference type="VEuPathDB" id="VectorBase:AGAP012291"/>
<comment type="cofactor">
    <cofactor evidence="1">
        <name>heme</name>
        <dbReference type="ChEBI" id="CHEBI:30413"/>
    </cofactor>
</comment>
<comment type="caution">
    <text evidence="14">The sequence shown here is derived from an EMBL/GenBank/DDBJ whole genome shotgun (WGS) entry which is preliminary data.</text>
</comment>
<gene>
    <name evidence="14" type="ORF">AgaP_AGAP012291</name>
</gene>
<organism evidence="14">
    <name type="scientific">Anopheles gambiae</name>
    <name type="common">African malaria mosquito</name>
    <dbReference type="NCBI Taxonomy" id="7165"/>
    <lineage>
        <taxon>Eukaryota</taxon>
        <taxon>Metazoa</taxon>
        <taxon>Ecdysozoa</taxon>
        <taxon>Arthropoda</taxon>
        <taxon>Hexapoda</taxon>
        <taxon>Insecta</taxon>
        <taxon>Pterygota</taxon>
        <taxon>Neoptera</taxon>
        <taxon>Endopterygota</taxon>
        <taxon>Diptera</taxon>
        <taxon>Nematocera</taxon>
        <taxon>Culicoidea</taxon>
        <taxon>Culicidae</taxon>
        <taxon>Anophelinae</taxon>
        <taxon>Anopheles</taxon>
    </lineage>
</organism>
<dbReference type="Gene3D" id="1.10.630.10">
    <property type="entry name" value="Cytochrome P450"/>
    <property type="match status" value="1"/>
</dbReference>
<dbReference type="OMA" id="MENSHID"/>
<evidence type="ECO:0000256" key="11">
    <source>
        <dbReference type="ARBA" id="ARBA00023004"/>
    </source>
</evidence>
<keyword evidence="6" id="KW-0349">Heme</keyword>
<keyword evidence="13" id="KW-0472">Membrane</keyword>
<dbReference type="HOGENOM" id="CLU_001570_5_2_1"/>
<name>Q7PKF0_ANOGA</name>
<evidence type="ECO:0000256" key="7">
    <source>
        <dbReference type="ARBA" id="ARBA00022723"/>
    </source>
</evidence>
<dbReference type="PANTHER" id="PTHR24292:SF54">
    <property type="entry name" value="CYP9F3-RELATED"/>
    <property type="match status" value="1"/>
</dbReference>
<evidence type="ECO:0000256" key="1">
    <source>
        <dbReference type="ARBA" id="ARBA00001971"/>
    </source>
</evidence>
<dbReference type="GO" id="GO:0020037">
    <property type="term" value="F:heme binding"/>
    <property type="evidence" value="ECO:0007669"/>
    <property type="project" value="InterPro"/>
</dbReference>
<evidence type="ECO:0000256" key="5">
    <source>
        <dbReference type="ARBA" id="ARBA00010617"/>
    </source>
</evidence>
<dbReference type="GO" id="GO:0005506">
    <property type="term" value="F:iron ion binding"/>
    <property type="evidence" value="ECO:0007669"/>
    <property type="project" value="InterPro"/>
</dbReference>
<dbReference type="InterPro" id="IPR036396">
    <property type="entry name" value="Cyt_P450_sf"/>
</dbReference>
<dbReference type="EMBL" id="AAAB01008986">
    <property type="protein sequence ID" value="EAA43284.4"/>
    <property type="molecule type" value="Genomic_DNA"/>
</dbReference>
<dbReference type="PhylomeDB" id="Q7PKF0"/>
<evidence type="ECO:0000256" key="2">
    <source>
        <dbReference type="ARBA" id="ARBA00003690"/>
    </source>
</evidence>